<feature type="transmembrane region" description="Helical" evidence="6">
    <location>
        <begin position="12"/>
        <end position="33"/>
    </location>
</feature>
<dbReference type="AlphaFoldDB" id="A0A6L7GLU4"/>
<evidence type="ECO:0000256" key="4">
    <source>
        <dbReference type="ARBA" id="ARBA00022989"/>
    </source>
</evidence>
<organism evidence="7 8">
    <name type="scientific">Allopontixanthobacter confluentis</name>
    <dbReference type="NCBI Taxonomy" id="1849021"/>
    <lineage>
        <taxon>Bacteria</taxon>
        <taxon>Pseudomonadati</taxon>
        <taxon>Pseudomonadota</taxon>
        <taxon>Alphaproteobacteria</taxon>
        <taxon>Sphingomonadales</taxon>
        <taxon>Erythrobacteraceae</taxon>
        <taxon>Allopontixanthobacter</taxon>
    </lineage>
</organism>
<reference evidence="7 8" key="1">
    <citation type="submission" date="2019-12" db="EMBL/GenBank/DDBJ databases">
        <title>Genomic-based taxomic classification of the family Erythrobacteraceae.</title>
        <authorList>
            <person name="Xu L."/>
        </authorList>
    </citation>
    <scope>NUCLEOTIDE SEQUENCE [LARGE SCALE GENOMIC DNA]</scope>
    <source>
        <strain evidence="7 8">KCTC 52259</strain>
    </source>
</reference>
<evidence type="ECO:0000256" key="5">
    <source>
        <dbReference type="ARBA" id="ARBA00023136"/>
    </source>
</evidence>
<keyword evidence="8" id="KW-1185">Reference proteome</keyword>
<comment type="caution">
    <text evidence="7">The sequence shown here is derived from an EMBL/GenBank/DDBJ whole genome shotgun (WGS) entry which is preliminary data.</text>
</comment>
<dbReference type="GO" id="GO:0015920">
    <property type="term" value="P:lipopolysaccharide transport"/>
    <property type="evidence" value="ECO:0007669"/>
    <property type="project" value="TreeGrafter"/>
</dbReference>
<evidence type="ECO:0000313" key="7">
    <source>
        <dbReference type="EMBL" id="MXP15621.1"/>
    </source>
</evidence>
<keyword evidence="5 6" id="KW-0472">Membrane</keyword>
<dbReference type="GO" id="GO:0043190">
    <property type="term" value="C:ATP-binding cassette (ABC) transporter complex"/>
    <property type="evidence" value="ECO:0007669"/>
    <property type="project" value="TreeGrafter"/>
</dbReference>
<dbReference type="PANTHER" id="PTHR33529:SF6">
    <property type="entry name" value="YJGP_YJGQ FAMILY PERMEASE"/>
    <property type="match status" value="1"/>
</dbReference>
<feature type="transmembrane region" description="Helical" evidence="6">
    <location>
        <begin position="351"/>
        <end position="369"/>
    </location>
</feature>
<dbReference type="Proteomes" id="UP000473531">
    <property type="component" value="Unassembled WGS sequence"/>
</dbReference>
<name>A0A6L7GLU4_9SPHN</name>
<dbReference type="Pfam" id="PF03739">
    <property type="entry name" value="LptF_LptG"/>
    <property type="match status" value="1"/>
</dbReference>
<keyword evidence="3 6" id="KW-0812">Transmembrane</keyword>
<keyword evidence="4 6" id="KW-1133">Transmembrane helix</keyword>
<proteinExistence type="predicted"/>
<sequence>MFKFIPAIDRYILRLVLVPMIGVFVLAASLFTLDKMLRLFDFVATEGGPVGVVFKMLASLVPEYASLAIPLGLLLGILLAFRKLATSSELDVLRAVGLGYGRLLRMPYIITALMVGLNVALVFYVQPMSRYYYEQLEYELRSGALGASIKVGEFTTLADRTALRIEESRNEGRQLIGIFARVANSKGQVLSISAREGNFLATSDNPDTIILRLTDGTIVQDMGTQGGRNSTPRVLSFTRHDLPIDLPAMEKFRQRGDAEREYILPELLRIGWSPEGTETQRDASQASFNFRMVEVVMMLLLPLLAISLAIPPKRSTSALGVFLSIVMVVAYHKVNEYGQDFATLGRADPVLALWGPFAIFAALIMWMYYRVAYVPGGQAIGALESGSAKIAKKIRKLFRRKRRRFEPVIDDDGDLQPEAAQ</sequence>
<feature type="transmembrane region" description="Helical" evidence="6">
    <location>
        <begin position="106"/>
        <end position="125"/>
    </location>
</feature>
<feature type="transmembrane region" description="Helical" evidence="6">
    <location>
        <begin position="315"/>
        <end position="331"/>
    </location>
</feature>
<evidence type="ECO:0000313" key="8">
    <source>
        <dbReference type="Proteomes" id="UP000473531"/>
    </source>
</evidence>
<evidence type="ECO:0000256" key="2">
    <source>
        <dbReference type="ARBA" id="ARBA00022475"/>
    </source>
</evidence>
<feature type="transmembrane region" description="Helical" evidence="6">
    <location>
        <begin position="64"/>
        <end position="85"/>
    </location>
</feature>
<dbReference type="InterPro" id="IPR005495">
    <property type="entry name" value="LptG/LptF_permease"/>
</dbReference>
<gene>
    <name evidence="7" type="ORF">GRI44_12760</name>
</gene>
<keyword evidence="2" id="KW-1003">Cell membrane</keyword>
<accession>A0A6L7GLU4</accession>
<evidence type="ECO:0000256" key="3">
    <source>
        <dbReference type="ARBA" id="ARBA00022692"/>
    </source>
</evidence>
<feature type="transmembrane region" description="Helical" evidence="6">
    <location>
        <begin position="288"/>
        <end position="308"/>
    </location>
</feature>
<protein>
    <submittedName>
        <fullName evidence="7">LptF/LptG family permease</fullName>
    </submittedName>
</protein>
<dbReference type="PANTHER" id="PTHR33529">
    <property type="entry name" value="SLR0882 PROTEIN-RELATED"/>
    <property type="match status" value="1"/>
</dbReference>
<comment type="subcellular location">
    <subcellularLocation>
        <location evidence="1">Cell membrane</location>
        <topology evidence="1">Multi-pass membrane protein</topology>
    </subcellularLocation>
</comment>
<dbReference type="OrthoDB" id="7057792at2"/>
<evidence type="ECO:0000256" key="6">
    <source>
        <dbReference type="SAM" id="Phobius"/>
    </source>
</evidence>
<evidence type="ECO:0000256" key="1">
    <source>
        <dbReference type="ARBA" id="ARBA00004651"/>
    </source>
</evidence>
<dbReference type="EMBL" id="WTYU01000002">
    <property type="protein sequence ID" value="MXP15621.1"/>
    <property type="molecule type" value="Genomic_DNA"/>
</dbReference>